<dbReference type="AlphaFoldDB" id="A0A7W6EIK0"/>
<feature type="region of interest" description="Disordered" evidence="1">
    <location>
        <begin position="41"/>
        <end position="80"/>
    </location>
</feature>
<dbReference type="Proteomes" id="UP000537592">
    <property type="component" value="Unassembled WGS sequence"/>
</dbReference>
<organism evidence="2 3">
    <name type="scientific">Pseudochelatococcus contaminans</name>
    <dbReference type="NCBI Taxonomy" id="1538103"/>
    <lineage>
        <taxon>Bacteria</taxon>
        <taxon>Pseudomonadati</taxon>
        <taxon>Pseudomonadota</taxon>
        <taxon>Alphaproteobacteria</taxon>
        <taxon>Hyphomicrobiales</taxon>
        <taxon>Chelatococcaceae</taxon>
        <taxon>Pseudochelatococcus</taxon>
    </lineage>
</organism>
<comment type="caution">
    <text evidence="2">The sequence shown here is derived from an EMBL/GenBank/DDBJ whole genome shotgun (WGS) entry which is preliminary data.</text>
</comment>
<accession>A0A7W6EIK0</accession>
<dbReference type="EMBL" id="JACICC010000013">
    <property type="protein sequence ID" value="MBB3811175.1"/>
    <property type="molecule type" value="Genomic_DNA"/>
</dbReference>
<evidence type="ECO:0000256" key="1">
    <source>
        <dbReference type="SAM" id="MobiDB-lite"/>
    </source>
</evidence>
<feature type="non-terminal residue" evidence="2">
    <location>
        <position position="1"/>
    </location>
</feature>
<protein>
    <submittedName>
        <fullName evidence="2">Uncharacterized protein</fullName>
    </submittedName>
</protein>
<name>A0A7W6EIK0_9HYPH</name>
<sequence length="80" mass="8762">NHIYARKPLFGLMSALTPIHETWKNDNLIRDTARSLSIAAKKSAWVAPSARQTASETTDSPESTASETARTPVDPRGGRR</sequence>
<reference evidence="2 3" key="1">
    <citation type="submission" date="2020-08" db="EMBL/GenBank/DDBJ databases">
        <title>Genomic Encyclopedia of Type Strains, Phase IV (KMG-IV): sequencing the most valuable type-strain genomes for metagenomic binning, comparative biology and taxonomic classification.</title>
        <authorList>
            <person name="Goeker M."/>
        </authorList>
    </citation>
    <scope>NUCLEOTIDE SEQUENCE [LARGE SCALE GENOMIC DNA]</scope>
    <source>
        <strain evidence="2 3">DSM 28760</strain>
    </source>
</reference>
<gene>
    <name evidence="2" type="ORF">FHS81_003289</name>
</gene>
<evidence type="ECO:0000313" key="3">
    <source>
        <dbReference type="Proteomes" id="UP000537592"/>
    </source>
</evidence>
<proteinExistence type="predicted"/>
<evidence type="ECO:0000313" key="2">
    <source>
        <dbReference type="EMBL" id="MBB3811175.1"/>
    </source>
</evidence>
<feature type="compositionally biased region" description="Polar residues" evidence="1">
    <location>
        <begin position="50"/>
        <end position="69"/>
    </location>
</feature>
<keyword evidence="3" id="KW-1185">Reference proteome</keyword>